<evidence type="ECO:0000256" key="1">
    <source>
        <dbReference type="ARBA" id="ARBA00005594"/>
    </source>
</evidence>
<sequence>MASKSASAVLLPKTKFPVLLKGIGRTKLDQQLASLGEFESFYKWQSQQMQSLDNGNTKSFTLLDGPPYANGEPHVGHAINKLLKDFILRSRVQLGHCVRYRPGWDCHGLPIELKIQRMQQQQQQQIGDQQQQEQKLHLPSTSSSSSSSPAVAGVAENPLWVRHSARHVATASVRSQMRTFLRWGCVGDFDAPYLTMRADYVGRQLEQFARLIDRGLVRRALQPVFWSPSSRTALAESELEYNPNHRSNAVYFRFKLINFDLASVRWIGPPTVSTRACPVHVYAMVWTTTPWTLPMNNAVAVNRAVEHYALVDFPKDRKFRIIRDLYIVAAELVPQIAAAFGHEIAVLGTVSGAQLADNGLFYSNAWANNIQALPVLAAPFVSPSAGTGLVHVAYAHGQDDFELGRTQKGKQYIECFVDERGRYTREMGHELCWKEVLGDGQRAALKRLHFDVLHQSEYVHSYPYDWRTNQPVIIRCCPQWFIDVNALNKRCLAATEGDAPAVQIASGCQDLRAGLASLFQHRRDWWCVSRQRVWGVPIPAVRHRDTGEVRTNSEFIRAFAHQLRRRRLVTGQRRQQRTDGGIGTGDGHAEETAAAAEEEGEVEEEEDTWWTMPMTELAKLKGFPFDADQLDKVEKLTEVMDVWLDSGLAWQTLTSNADDCDGESGAKLVADLVVEGADQFRGWFQTSMLTSMALQDSVPFRRILVHAMAVDDRGKKMSKSKGNVVDPKTITGCEESAPSDAGALGVDALRLWCAWLASESSGSVSIGPKTLKLVETRLRQIRLIFRFLLGSLESAAEAKQNSGTALADLLIPFRNSALPLSNGEQTAPLPRLELMPLDRFILAELDSLMDRLADHRLNYRFGRFVDHYFQFMQNRLSSQYIHFVRDRLYQGPMNSPEHDAVLVTLDIVGQVLVAAIAPILPHLAMEYFVHHPIDRHQPAQAFRHAFLPEYGIELLRRSSVLQSAIGNLDELESMANQ</sequence>
<dbReference type="InterPro" id="IPR002301">
    <property type="entry name" value="Ile-tRNA-ligase"/>
</dbReference>
<protein>
    <recommendedName>
        <fullName evidence="2">isoleucine--tRNA ligase</fullName>
        <ecNumber evidence="2">6.1.1.5</ecNumber>
    </recommendedName>
    <alternativeName>
        <fullName evidence="8">Isoleucyl-tRNA synthetase</fullName>
    </alternativeName>
</protein>
<keyword evidence="4 9" id="KW-0547">Nucleotide-binding</keyword>
<dbReference type="InterPro" id="IPR009080">
    <property type="entry name" value="tRNAsynth_Ia_anticodon-bd"/>
</dbReference>
<dbReference type="InterPro" id="IPR014729">
    <property type="entry name" value="Rossmann-like_a/b/a_fold"/>
</dbReference>
<dbReference type="PANTHER" id="PTHR42765:SF1">
    <property type="entry name" value="ISOLEUCINE--TRNA LIGASE, MITOCHONDRIAL"/>
    <property type="match status" value="1"/>
</dbReference>
<accession>A0ABD2IK33</accession>
<feature type="region of interest" description="Disordered" evidence="10">
    <location>
        <begin position="569"/>
        <end position="607"/>
    </location>
</feature>
<feature type="region of interest" description="Disordered" evidence="10">
    <location>
        <begin position="120"/>
        <end position="151"/>
    </location>
</feature>
<dbReference type="GO" id="GO:0005524">
    <property type="term" value="F:ATP binding"/>
    <property type="evidence" value="ECO:0007669"/>
    <property type="project" value="UniProtKB-KW"/>
</dbReference>
<dbReference type="InterPro" id="IPR009008">
    <property type="entry name" value="Val/Leu/Ile-tRNA-synth_edit"/>
</dbReference>
<dbReference type="GO" id="GO:0006412">
    <property type="term" value="P:translation"/>
    <property type="evidence" value="ECO:0007669"/>
    <property type="project" value="UniProtKB-KW"/>
</dbReference>
<name>A0ABD2IK33_HETSC</name>
<keyword evidence="7 9" id="KW-0030">Aminoacyl-tRNA synthetase</keyword>
<dbReference type="PRINTS" id="PR00984">
    <property type="entry name" value="TRNASYNTHILE"/>
</dbReference>
<evidence type="ECO:0000256" key="9">
    <source>
        <dbReference type="RuleBase" id="RU363035"/>
    </source>
</evidence>
<keyword evidence="3 9" id="KW-0436">Ligase</keyword>
<evidence type="ECO:0000256" key="4">
    <source>
        <dbReference type="ARBA" id="ARBA00022741"/>
    </source>
</evidence>
<evidence type="ECO:0000313" key="14">
    <source>
        <dbReference type="Proteomes" id="UP001620645"/>
    </source>
</evidence>
<evidence type="ECO:0000256" key="10">
    <source>
        <dbReference type="SAM" id="MobiDB-lite"/>
    </source>
</evidence>
<dbReference type="SUPFAM" id="SSF50677">
    <property type="entry name" value="ValRS/IleRS/LeuRS editing domain"/>
    <property type="match status" value="1"/>
</dbReference>
<dbReference type="PANTHER" id="PTHR42765">
    <property type="entry name" value="SOLEUCYL-TRNA SYNTHETASE"/>
    <property type="match status" value="1"/>
</dbReference>
<comment type="similarity">
    <text evidence="1 9">Belongs to the class-I aminoacyl-tRNA synthetase family.</text>
</comment>
<keyword evidence="14" id="KW-1185">Reference proteome</keyword>
<dbReference type="Proteomes" id="UP001620645">
    <property type="component" value="Unassembled WGS sequence"/>
</dbReference>
<evidence type="ECO:0000256" key="6">
    <source>
        <dbReference type="ARBA" id="ARBA00022917"/>
    </source>
</evidence>
<dbReference type="GO" id="GO:0004822">
    <property type="term" value="F:isoleucine-tRNA ligase activity"/>
    <property type="evidence" value="ECO:0007669"/>
    <property type="project" value="UniProtKB-EC"/>
</dbReference>
<dbReference type="Pfam" id="PF00133">
    <property type="entry name" value="tRNA-synt_1"/>
    <property type="match status" value="3"/>
</dbReference>
<dbReference type="AlphaFoldDB" id="A0ABD2IK33"/>
<dbReference type="EC" id="6.1.1.5" evidence="2"/>
<dbReference type="InterPro" id="IPR002300">
    <property type="entry name" value="aa-tRNA-synth_Ia"/>
</dbReference>
<feature type="domain" description="Aminoacyl-tRNA synthetase class Ia" evidence="11">
    <location>
        <begin position="164"/>
        <end position="560"/>
    </location>
</feature>
<dbReference type="Gene3D" id="3.40.50.620">
    <property type="entry name" value="HUPs"/>
    <property type="match status" value="2"/>
</dbReference>
<evidence type="ECO:0000259" key="12">
    <source>
        <dbReference type="Pfam" id="PF08264"/>
    </source>
</evidence>
<evidence type="ECO:0000256" key="3">
    <source>
        <dbReference type="ARBA" id="ARBA00022598"/>
    </source>
</evidence>
<comment type="caution">
    <text evidence="13">The sequence shown here is derived from an EMBL/GenBank/DDBJ whole genome shotgun (WGS) entry which is preliminary data.</text>
</comment>
<dbReference type="InterPro" id="IPR013155">
    <property type="entry name" value="M/V/L/I-tRNA-synth_anticd-bd"/>
</dbReference>
<feature type="compositionally biased region" description="Low complexity" evidence="10">
    <location>
        <begin position="120"/>
        <end position="133"/>
    </location>
</feature>
<dbReference type="EMBL" id="JBICCN010000300">
    <property type="protein sequence ID" value="KAL3079611.1"/>
    <property type="molecule type" value="Genomic_DNA"/>
</dbReference>
<evidence type="ECO:0000256" key="8">
    <source>
        <dbReference type="ARBA" id="ARBA00032665"/>
    </source>
</evidence>
<feature type="compositionally biased region" description="Acidic residues" evidence="10">
    <location>
        <begin position="596"/>
        <end position="607"/>
    </location>
</feature>
<keyword evidence="6 9" id="KW-0648">Protein biosynthesis</keyword>
<evidence type="ECO:0000256" key="2">
    <source>
        <dbReference type="ARBA" id="ARBA00013165"/>
    </source>
</evidence>
<evidence type="ECO:0000256" key="5">
    <source>
        <dbReference type="ARBA" id="ARBA00022840"/>
    </source>
</evidence>
<evidence type="ECO:0000256" key="7">
    <source>
        <dbReference type="ARBA" id="ARBA00023146"/>
    </source>
</evidence>
<proteinExistence type="inferred from homology"/>
<dbReference type="PROSITE" id="PS00178">
    <property type="entry name" value="AA_TRNA_LIGASE_I"/>
    <property type="match status" value="1"/>
</dbReference>
<dbReference type="SUPFAM" id="SSF52374">
    <property type="entry name" value="Nucleotidylyl transferase"/>
    <property type="match status" value="1"/>
</dbReference>
<keyword evidence="5 9" id="KW-0067">ATP-binding</keyword>
<dbReference type="InterPro" id="IPR001412">
    <property type="entry name" value="aa-tRNA-synth_I_CS"/>
</dbReference>
<reference evidence="13 14" key="1">
    <citation type="submission" date="2024-10" db="EMBL/GenBank/DDBJ databases">
        <authorList>
            <person name="Kim D."/>
        </authorList>
    </citation>
    <scope>NUCLEOTIDE SEQUENCE [LARGE SCALE GENOMIC DNA]</scope>
    <source>
        <strain evidence="13">Taebaek</strain>
    </source>
</reference>
<dbReference type="Pfam" id="PF08264">
    <property type="entry name" value="Anticodon_1"/>
    <property type="match status" value="1"/>
</dbReference>
<dbReference type="Gene3D" id="3.90.740.10">
    <property type="entry name" value="Valyl/Leucyl/Isoleucyl-tRNA synthetase, editing domain"/>
    <property type="match status" value="1"/>
</dbReference>
<feature type="domain" description="Aminoacyl-tRNA synthetase class Ia" evidence="11">
    <location>
        <begin position="44"/>
        <end position="126"/>
    </location>
</feature>
<dbReference type="Gene3D" id="1.10.730.20">
    <property type="match status" value="1"/>
</dbReference>
<organism evidence="13 14">
    <name type="scientific">Heterodera schachtii</name>
    <name type="common">Sugarbeet cyst nematode worm</name>
    <name type="synonym">Tylenchus schachtii</name>
    <dbReference type="NCBI Taxonomy" id="97005"/>
    <lineage>
        <taxon>Eukaryota</taxon>
        <taxon>Metazoa</taxon>
        <taxon>Ecdysozoa</taxon>
        <taxon>Nematoda</taxon>
        <taxon>Chromadorea</taxon>
        <taxon>Rhabditida</taxon>
        <taxon>Tylenchina</taxon>
        <taxon>Tylenchomorpha</taxon>
        <taxon>Tylenchoidea</taxon>
        <taxon>Heteroderidae</taxon>
        <taxon>Heteroderinae</taxon>
        <taxon>Heterodera</taxon>
    </lineage>
</organism>
<feature type="domain" description="Aminoacyl-tRNA synthetase class Ia" evidence="11">
    <location>
        <begin position="596"/>
        <end position="758"/>
    </location>
</feature>
<evidence type="ECO:0000259" key="11">
    <source>
        <dbReference type="Pfam" id="PF00133"/>
    </source>
</evidence>
<dbReference type="InterPro" id="IPR050081">
    <property type="entry name" value="Ile-tRNA_ligase"/>
</dbReference>
<dbReference type="SUPFAM" id="SSF47323">
    <property type="entry name" value="Anticodon-binding domain of a subclass of class I aminoacyl-tRNA synthetases"/>
    <property type="match status" value="1"/>
</dbReference>
<gene>
    <name evidence="13" type="ORF">niasHS_013893</name>
</gene>
<feature type="domain" description="Methionyl/Valyl/Leucyl/Isoleucyl-tRNA synthetase anticodon-binding" evidence="12">
    <location>
        <begin position="838"/>
        <end position="928"/>
    </location>
</feature>
<evidence type="ECO:0000313" key="13">
    <source>
        <dbReference type="EMBL" id="KAL3079611.1"/>
    </source>
</evidence>